<reference evidence="4" key="2">
    <citation type="submission" date="2023-01" db="EMBL/GenBank/DDBJ databases">
        <authorList>
            <person name="Petersen C."/>
        </authorList>
    </citation>
    <scope>NUCLEOTIDE SEQUENCE</scope>
    <source>
        <strain evidence="4">IBT 12815</strain>
    </source>
</reference>
<dbReference type="PROSITE" id="PS50837">
    <property type="entry name" value="NACHT"/>
    <property type="match status" value="1"/>
</dbReference>
<dbReference type="Pfam" id="PF24883">
    <property type="entry name" value="NPHP3_N"/>
    <property type="match status" value="1"/>
</dbReference>
<accession>A0AAD6EAV1</accession>
<dbReference type="InterPro" id="IPR027417">
    <property type="entry name" value="P-loop_NTPase"/>
</dbReference>
<name>A0AAD6EAV1_9EURO</name>
<dbReference type="InterPro" id="IPR056884">
    <property type="entry name" value="NPHP3-like_N"/>
</dbReference>
<dbReference type="InterPro" id="IPR029058">
    <property type="entry name" value="AB_hydrolase_fold"/>
</dbReference>
<reference evidence="4" key="1">
    <citation type="journal article" date="2023" name="IMA Fungus">
        <title>Comparative genomic study of the Penicillium genus elucidates a diverse pangenome and 15 lateral gene transfer events.</title>
        <authorList>
            <person name="Petersen C."/>
            <person name="Sorensen T."/>
            <person name="Nielsen M.R."/>
            <person name="Sondergaard T.E."/>
            <person name="Sorensen J.L."/>
            <person name="Fitzpatrick D.A."/>
            <person name="Frisvad J.C."/>
            <person name="Nielsen K.L."/>
        </authorList>
    </citation>
    <scope>NUCLEOTIDE SEQUENCE</scope>
    <source>
        <strain evidence="4">IBT 12815</strain>
    </source>
</reference>
<feature type="domain" description="NACHT" evidence="3">
    <location>
        <begin position="384"/>
        <end position="604"/>
    </location>
</feature>
<feature type="compositionally biased region" description="Polar residues" evidence="2">
    <location>
        <begin position="8"/>
        <end position="22"/>
    </location>
</feature>
<keyword evidence="1" id="KW-0677">Repeat</keyword>
<dbReference type="EMBL" id="JAQJAE010000002">
    <property type="protein sequence ID" value="KAJ5607015.1"/>
    <property type="molecule type" value="Genomic_DNA"/>
</dbReference>
<sequence>MRSLLRPTKSSKATPQKLQETSLGRAGFSQEIDTGASKSSTASCFPDGTRLLHDCSDAIVDICFVHGLTGDRDSTWTADGKSTPWPKTFLPSKLHRARILTYGYDAYITRKVVASSNRLIDHATNLLNDLVTDRFACNASSRPLIFVVHSLGGLVCKKAILLSRNNPEPHLRDIFDSTKGVIFMGTPHKGAWMADWAKIPASVFGLVKSTNTTLLDVLKRDSQLLQSIQFDFLAMVRQLREDGRRFEVTCFFEELPMPIVGQIVSKESATLEGYTPLSIHANHRNMVKFRSTEENGFKRLLGELSRWIAQPCEDARLSSRVSSPNERRLFDAGDRACLRDLFITNPCDDKSRIERTKGGLLKDSYRWILDNNQFKDWCYNQEQRLLWIKGHPGKGKTMLLCGIIDELIKMTPDTTLILFCFCQSADARVNNATAILRGIIFQLVDKLPMLIPYVRRQYDQIGKQLFEGINAWDALSKIFSDILEDPILSGSYIIIDALDECIEGMPLLLDLITQKSYTCLNIKWLISSRYWPAIEEQLSMVNQEAMLSLELVDEAISAAVATYIHFKVQKLAERKKYEDGVRETICRHLLSNAHGTFLWVALVCDELAKARKWNALELLDTFPPGLEPLYRRMVEQVRGSQEIEIYERILRVVIAVYRPITLEELPALVDIPDGVSNDNEFLTEVIGGCGSFLILRERDIFFVHQSAKDFLLETPLNETLLSKSHALTQIRYVP</sequence>
<dbReference type="GeneID" id="81584934"/>
<proteinExistence type="predicted"/>
<organism evidence="4 5">
    <name type="scientific">Penicillium hordei</name>
    <dbReference type="NCBI Taxonomy" id="40994"/>
    <lineage>
        <taxon>Eukaryota</taxon>
        <taxon>Fungi</taxon>
        <taxon>Dikarya</taxon>
        <taxon>Ascomycota</taxon>
        <taxon>Pezizomycotina</taxon>
        <taxon>Eurotiomycetes</taxon>
        <taxon>Eurotiomycetidae</taxon>
        <taxon>Eurotiales</taxon>
        <taxon>Aspergillaceae</taxon>
        <taxon>Penicillium</taxon>
    </lineage>
</organism>
<dbReference type="SUPFAM" id="SSF53474">
    <property type="entry name" value="alpha/beta-Hydrolases"/>
    <property type="match status" value="1"/>
</dbReference>
<evidence type="ECO:0000256" key="1">
    <source>
        <dbReference type="ARBA" id="ARBA00022737"/>
    </source>
</evidence>
<dbReference type="PANTHER" id="PTHR10039">
    <property type="entry name" value="AMELOGENIN"/>
    <property type="match status" value="1"/>
</dbReference>
<dbReference type="RefSeq" id="XP_056754440.1">
    <property type="nucleotide sequence ID" value="XM_056894692.1"/>
</dbReference>
<dbReference type="GO" id="GO:0017000">
    <property type="term" value="P:antibiotic biosynthetic process"/>
    <property type="evidence" value="ECO:0007669"/>
    <property type="project" value="UniProtKB-ARBA"/>
</dbReference>
<dbReference type="GO" id="GO:0072330">
    <property type="term" value="P:monocarboxylic acid biosynthetic process"/>
    <property type="evidence" value="ECO:0007669"/>
    <property type="project" value="UniProtKB-ARBA"/>
</dbReference>
<dbReference type="SUPFAM" id="SSF52540">
    <property type="entry name" value="P-loop containing nucleoside triphosphate hydrolases"/>
    <property type="match status" value="1"/>
</dbReference>
<protein>
    <recommendedName>
        <fullName evidence="3">NACHT domain-containing protein</fullName>
    </recommendedName>
</protein>
<evidence type="ECO:0000256" key="2">
    <source>
        <dbReference type="SAM" id="MobiDB-lite"/>
    </source>
</evidence>
<feature type="region of interest" description="Disordered" evidence="2">
    <location>
        <begin position="1"/>
        <end position="25"/>
    </location>
</feature>
<dbReference type="Proteomes" id="UP001213799">
    <property type="component" value="Unassembled WGS sequence"/>
</dbReference>
<keyword evidence="5" id="KW-1185">Reference proteome</keyword>
<dbReference type="InterPro" id="IPR007111">
    <property type="entry name" value="NACHT_NTPase"/>
</dbReference>
<dbReference type="Gene3D" id="3.40.50.300">
    <property type="entry name" value="P-loop containing nucleotide triphosphate hydrolases"/>
    <property type="match status" value="1"/>
</dbReference>
<dbReference type="AlphaFoldDB" id="A0AAD6EAV1"/>
<evidence type="ECO:0000313" key="5">
    <source>
        <dbReference type="Proteomes" id="UP001213799"/>
    </source>
</evidence>
<evidence type="ECO:0000259" key="3">
    <source>
        <dbReference type="PROSITE" id="PS50837"/>
    </source>
</evidence>
<comment type="caution">
    <text evidence="4">The sequence shown here is derived from an EMBL/GenBank/DDBJ whole genome shotgun (WGS) entry which is preliminary data.</text>
</comment>
<dbReference type="Gene3D" id="3.40.50.1820">
    <property type="entry name" value="alpha/beta hydrolase"/>
    <property type="match status" value="1"/>
</dbReference>
<evidence type="ECO:0000313" key="4">
    <source>
        <dbReference type="EMBL" id="KAJ5607015.1"/>
    </source>
</evidence>
<gene>
    <name evidence="4" type="ORF">N7537_003634</name>
</gene>